<sequence length="160" mass="18626">MAEGIDRRCSVYFGYGSNMWLDQMVRRCPESNYLGIAYFVDWKWIINEKGYATIVQSLGDRVYGLVYDISESDERALDGYEGVPVNYAKKYYPVVFLGKKGEPEEREIEVLIYIDVERTKEGPPKPEYIHRMNEAIADAEKEGVPEAYVEKYLRPFIPKE</sequence>
<dbReference type="InterPro" id="IPR017939">
    <property type="entry name" value="G-Glutamylcylcotransferase"/>
</dbReference>
<evidence type="ECO:0000313" key="5">
    <source>
        <dbReference type="EMBL" id="KAF9448032.1"/>
    </source>
</evidence>
<comment type="caution">
    <text evidence="5">The sequence shown here is derived from an EMBL/GenBank/DDBJ whole genome shotgun (WGS) entry which is preliminary data.</text>
</comment>
<gene>
    <name evidence="5" type="ORF">P691DRAFT_705755</name>
</gene>
<dbReference type="EMBL" id="MU151176">
    <property type="protein sequence ID" value="KAF9448032.1"/>
    <property type="molecule type" value="Genomic_DNA"/>
</dbReference>
<dbReference type="Proteomes" id="UP000807342">
    <property type="component" value="Unassembled WGS sequence"/>
</dbReference>
<dbReference type="CDD" id="cd06661">
    <property type="entry name" value="GGCT_like"/>
    <property type="match status" value="1"/>
</dbReference>
<feature type="binding site" evidence="4">
    <location>
        <position position="128"/>
    </location>
    <ligand>
        <name>substrate</name>
    </ligand>
</feature>
<protein>
    <recommendedName>
        <fullName evidence="1">gamma-glutamylcyclotransferase</fullName>
        <ecNumber evidence="1">4.3.2.9</ecNumber>
    </recommendedName>
</protein>
<evidence type="ECO:0000256" key="2">
    <source>
        <dbReference type="ARBA" id="ARBA00023239"/>
    </source>
</evidence>
<accession>A0A9P5XDB9</accession>
<name>A0A9P5XDB9_9AGAR</name>
<dbReference type="PANTHER" id="PTHR12935:SF0">
    <property type="entry name" value="GAMMA-GLUTAMYLCYCLOTRANSFERASE"/>
    <property type="match status" value="1"/>
</dbReference>
<reference evidence="5" key="1">
    <citation type="submission" date="2020-11" db="EMBL/GenBank/DDBJ databases">
        <authorList>
            <consortium name="DOE Joint Genome Institute"/>
            <person name="Ahrendt S."/>
            <person name="Riley R."/>
            <person name="Andreopoulos W."/>
            <person name="Labutti K."/>
            <person name="Pangilinan J."/>
            <person name="Ruiz-Duenas F.J."/>
            <person name="Barrasa J.M."/>
            <person name="Sanchez-Garcia M."/>
            <person name="Camarero S."/>
            <person name="Miyauchi S."/>
            <person name="Serrano A."/>
            <person name="Linde D."/>
            <person name="Babiker R."/>
            <person name="Drula E."/>
            <person name="Ayuso-Fernandez I."/>
            <person name="Pacheco R."/>
            <person name="Padilla G."/>
            <person name="Ferreira P."/>
            <person name="Barriuso J."/>
            <person name="Kellner H."/>
            <person name="Castanera R."/>
            <person name="Alfaro M."/>
            <person name="Ramirez L."/>
            <person name="Pisabarro A.G."/>
            <person name="Kuo A."/>
            <person name="Tritt A."/>
            <person name="Lipzen A."/>
            <person name="He G."/>
            <person name="Yan M."/>
            <person name="Ng V."/>
            <person name="Cullen D."/>
            <person name="Martin F."/>
            <person name="Rosso M.-N."/>
            <person name="Henrissat B."/>
            <person name="Hibbett D."/>
            <person name="Martinez A.T."/>
            <person name="Grigoriev I.V."/>
        </authorList>
    </citation>
    <scope>NUCLEOTIDE SEQUENCE</scope>
    <source>
        <strain evidence="5">MF-IS2</strain>
    </source>
</reference>
<evidence type="ECO:0000313" key="6">
    <source>
        <dbReference type="Proteomes" id="UP000807342"/>
    </source>
</evidence>
<keyword evidence="6" id="KW-1185">Reference proteome</keyword>
<dbReference type="GO" id="GO:0003839">
    <property type="term" value="F:gamma-glutamylcyclotransferase activity"/>
    <property type="evidence" value="ECO:0007669"/>
    <property type="project" value="UniProtKB-EC"/>
</dbReference>
<dbReference type="SUPFAM" id="SSF110857">
    <property type="entry name" value="Gamma-glutamyl cyclotransferase-like"/>
    <property type="match status" value="1"/>
</dbReference>
<dbReference type="InterPro" id="IPR013024">
    <property type="entry name" value="GGCT-like"/>
</dbReference>
<evidence type="ECO:0000256" key="1">
    <source>
        <dbReference type="ARBA" id="ARBA00012346"/>
    </source>
</evidence>
<keyword evidence="2" id="KW-0456">Lyase</keyword>
<dbReference type="PANTHER" id="PTHR12935">
    <property type="entry name" value="GAMMA-GLUTAMYLCYCLOTRANSFERASE"/>
    <property type="match status" value="1"/>
</dbReference>
<dbReference type="Pfam" id="PF13772">
    <property type="entry name" value="AIG2_2"/>
    <property type="match status" value="1"/>
</dbReference>
<evidence type="ECO:0000256" key="3">
    <source>
        <dbReference type="PIRSR" id="PIRSR617939-1"/>
    </source>
</evidence>
<evidence type="ECO:0000256" key="4">
    <source>
        <dbReference type="PIRSR" id="PIRSR617939-2"/>
    </source>
</evidence>
<proteinExistence type="predicted"/>
<dbReference type="EC" id="4.3.2.9" evidence="1"/>
<dbReference type="AlphaFoldDB" id="A0A9P5XDB9"/>
<feature type="binding site" evidence="4">
    <location>
        <begin position="12"/>
        <end position="17"/>
    </location>
    <ligand>
        <name>substrate</name>
    </ligand>
</feature>
<organism evidence="5 6">
    <name type="scientific">Macrolepiota fuliginosa MF-IS2</name>
    <dbReference type="NCBI Taxonomy" id="1400762"/>
    <lineage>
        <taxon>Eukaryota</taxon>
        <taxon>Fungi</taxon>
        <taxon>Dikarya</taxon>
        <taxon>Basidiomycota</taxon>
        <taxon>Agaricomycotina</taxon>
        <taxon>Agaricomycetes</taxon>
        <taxon>Agaricomycetidae</taxon>
        <taxon>Agaricales</taxon>
        <taxon>Agaricineae</taxon>
        <taxon>Agaricaceae</taxon>
        <taxon>Macrolepiota</taxon>
    </lineage>
</organism>
<dbReference type="InterPro" id="IPR036568">
    <property type="entry name" value="GGCT-like_sf"/>
</dbReference>
<dbReference type="Gene3D" id="3.10.490.10">
    <property type="entry name" value="Gamma-glutamyl cyclotransferase-like"/>
    <property type="match status" value="1"/>
</dbReference>
<dbReference type="OrthoDB" id="2924818at2759"/>
<feature type="active site" description="Proton acceptor" evidence="3">
    <location>
        <position position="81"/>
    </location>
</feature>